<evidence type="ECO:0000256" key="4">
    <source>
        <dbReference type="ARBA" id="ARBA00022827"/>
    </source>
</evidence>
<dbReference type="Gene3D" id="3.30.43.10">
    <property type="entry name" value="Uridine Diphospho-n-acetylenolpyruvylglucosamine Reductase, domain 2"/>
    <property type="match status" value="1"/>
</dbReference>
<proteinExistence type="inferred from homology"/>
<dbReference type="InterPro" id="IPR006094">
    <property type="entry name" value="Oxid_FAD_bind_N"/>
</dbReference>
<accession>A0ABQ4D482</accession>
<dbReference type="RefSeq" id="WP_203719188.1">
    <property type="nucleotide sequence ID" value="NZ_BONE01000135.1"/>
</dbReference>
<feature type="domain" description="FAD-binding PCMH-type" evidence="6">
    <location>
        <begin position="34"/>
        <end position="204"/>
    </location>
</feature>
<gene>
    <name evidence="7" type="ORF">Asi02nite_78680</name>
</gene>
<keyword evidence="3" id="KW-0285">Flavoprotein</keyword>
<dbReference type="Pfam" id="PF08031">
    <property type="entry name" value="BBE"/>
    <property type="match status" value="1"/>
</dbReference>
<sequence>MSHPSQTLGSVHGPVLFADDIGFSEEAAVFNTTVTHHPYVIVGATRAADVQAAVRFGREGGRSVAVLNTGHGPALSVSDDAVLITTRRMTGVRVDERARTARVEAGATWGQVVEAAAKVGLAPLAGSSPQVGVVGYTLGGGVSVSLGRAFGYAADHVKAVDLVTADGELRHVTPGSDPDLFSAVLGGKGNFGVVTALEFSLFPVEELYAGFLQFAGEHAPAVLGAYRSLAATAPDELTSSVVLLRAPDLPFVPETMRGKLTVLVRLAYLGQVRDGEALVAPLRAAAPVVVDTVRPMPVAEIATISNDPSDPSTSVEHFAMLHELSPAAEKAILEVAGPDAAEGPTLVTLTQLGGAFARPPATPNAVRRDVAFALLALTVAPGGDLAVDRGLELTRRLAWLDDRKHPSYLSPADASAGHVRLAYDQETYARLTAAKSTWDPRNMFRWNYNIPPRA</sequence>
<dbReference type="PROSITE" id="PS51387">
    <property type="entry name" value="FAD_PCMH"/>
    <property type="match status" value="1"/>
</dbReference>
<comment type="similarity">
    <text evidence="2">Belongs to the oxygen-dependent FAD-linked oxidoreductase family.</text>
</comment>
<keyword evidence="4" id="KW-0274">FAD</keyword>
<keyword evidence="5" id="KW-0560">Oxidoreductase</keyword>
<comment type="cofactor">
    <cofactor evidence="1">
        <name>FAD</name>
        <dbReference type="ChEBI" id="CHEBI:57692"/>
    </cofactor>
</comment>
<dbReference type="Gene3D" id="3.30.465.10">
    <property type="match status" value="1"/>
</dbReference>
<dbReference type="InterPro" id="IPR050416">
    <property type="entry name" value="FAD-linked_Oxidoreductase"/>
</dbReference>
<keyword evidence="8" id="KW-1185">Reference proteome</keyword>
<dbReference type="InterPro" id="IPR012951">
    <property type="entry name" value="BBE"/>
</dbReference>
<dbReference type="Gene3D" id="3.40.462.20">
    <property type="match status" value="1"/>
</dbReference>
<evidence type="ECO:0000256" key="5">
    <source>
        <dbReference type="ARBA" id="ARBA00023002"/>
    </source>
</evidence>
<dbReference type="InterPro" id="IPR016169">
    <property type="entry name" value="FAD-bd_PCMH_sub2"/>
</dbReference>
<evidence type="ECO:0000259" key="6">
    <source>
        <dbReference type="PROSITE" id="PS51387"/>
    </source>
</evidence>
<dbReference type="PANTHER" id="PTHR42973">
    <property type="entry name" value="BINDING OXIDOREDUCTASE, PUTATIVE (AFU_ORTHOLOGUE AFUA_1G17690)-RELATED"/>
    <property type="match status" value="1"/>
</dbReference>
<dbReference type="SUPFAM" id="SSF56176">
    <property type="entry name" value="FAD-binding/transporter-associated domain-like"/>
    <property type="match status" value="1"/>
</dbReference>
<evidence type="ECO:0000313" key="7">
    <source>
        <dbReference type="EMBL" id="GIF78350.1"/>
    </source>
</evidence>
<reference evidence="7 8" key="1">
    <citation type="submission" date="2021-01" db="EMBL/GenBank/DDBJ databases">
        <title>Whole genome shotgun sequence of Asanoa siamensis NBRC 107932.</title>
        <authorList>
            <person name="Komaki H."/>
            <person name="Tamura T."/>
        </authorList>
    </citation>
    <scope>NUCLEOTIDE SEQUENCE [LARGE SCALE GENOMIC DNA]</scope>
    <source>
        <strain evidence="7 8">NBRC 107932</strain>
    </source>
</reference>
<dbReference type="InterPro" id="IPR016167">
    <property type="entry name" value="FAD-bd_PCMH_sub1"/>
</dbReference>
<evidence type="ECO:0000256" key="1">
    <source>
        <dbReference type="ARBA" id="ARBA00001974"/>
    </source>
</evidence>
<dbReference type="PANTHER" id="PTHR42973:SF39">
    <property type="entry name" value="FAD-BINDING PCMH-TYPE DOMAIN-CONTAINING PROTEIN"/>
    <property type="match status" value="1"/>
</dbReference>
<dbReference type="InterPro" id="IPR036318">
    <property type="entry name" value="FAD-bd_PCMH-like_sf"/>
</dbReference>
<name>A0ABQ4D482_9ACTN</name>
<protein>
    <submittedName>
        <fullName evidence="7">Oxidoreductase</fullName>
    </submittedName>
</protein>
<dbReference type="Proteomes" id="UP000604117">
    <property type="component" value="Unassembled WGS sequence"/>
</dbReference>
<organism evidence="7 8">
    <name type="scientific">Asanoa siamensis</name>
    <dbReference type="NCBI Taxonomy" id="926357"/>
    <lineage>
        <taxon>Bacteria</taxon>
        <taxon>Bacillati</taxon>
        <taxon>Actinomycetota</taxon>
        <taxon>Actinomycetes</taxon>
        <taxon>Micromonosporales</taxon>
        <taxon>Micromonosporaceae</taxon>
        <taxon>Asanoa</taxon>
    </lineage>
</organism>
<dbReference type="Pfam" id="PF01565">
    <property type="entry name" value="FAD_binding_4"/>
    <property type="match status" value="1"/>
</dbReference>
<dbReference type="InterPro" id="IPR016166">
    <property type="entry name" value="FAD-bd_PCMH"/>
</dbReference>
<dbReference type="EMBL" id="BONE01000135">
    <property type="protein sequence ID" value="GIF78350.1"/>
    <property type="molecule type" value="Genomic_DNA"/>
</dbReference>
<comment type="caution">
    <text evidence="7">The sequence shown here is derived from an EMBL/GenBank/DDBJ whole genome shotgun (WGS) entry which is preliminary data.</text>
</comment>
<evidence type="ECO:0000313" key="8">
    <source>
        <dbReference type="Proteomes" id="UP000604117"/>
    </source>
</evidence>
<evidence type="ECO:0000256" key="2">
    <source>
        <dbReference type="ARBA" id="ARBA00005466"/>
    </source>
</evidence>
<evidence type="ECO:0000256" key="3">
    <source>
        <dbReference type="ARBA" id="ARBA00022630"/>
    </source>
</evidence>